<sequence length="101" mass="11972">MIPIKKTSQKRKAEVVERDMIPIKQTNPKVRFSYYKLLTEYFTEKMGEKNLSYYEFLSSKQSGIIHILKSVNEPDNWLPMTKLGISDLRMLLRNSLERTFP</sequence>
<dbReference type="Proteomes" id="UP000439903">
    <property type="component" value="Unassembled WGS sequence"/>
</dbReference>
<keyword evidence="2" id="KW-1185">Reference proteome</keyword>
<reference evidence="1 2" key="1">
    <citation type="journal article" date="2019" name="Environ. Microbiol.">
        <title>At the nexus of three kingdoms: the genome of the mycorrhizal fungus Gigaspora margarita provides insights into plant, endobacterial and fungal interactions.</title>
        <authorList>
            <person name="Venice F."/>
            <person name="Ghignone S."/>
            <person name="Salvioli di Fossalunga A."/>
            <person name="Amselem J."/>
            <person name="Novero M."/>
            <person name="Xianan X."/>
            <person name="Sedzielewska Toro K."/>
            <person name="Morin E."/>
            <person name="Lipzen A."/>
            <person name="Grigoriev I.V."/>
            <person name="Henrissat B."/>
            <person name="Martin F.M."/>
            <person name="Bonfante P."/>
        </authorList>
    </citation>
    <scope>NUCLEOTIDE SEQUENCE [LARGE SCALE GENOMIC DNA]</scope>
    <source>
        <strain evidence="1 2">BEG34</strain>
    </source>
</reference>
<evidence type="ECO:0000313" key="1">
    <source>
        <dbReference type="EMBL" id="KAF0523932.1"/>
    </source>
</evidence>
<proteinExistence type="predicted"/>
<protein>
    <submittedName>
        <fullName evidence="1">Uncharacterized protein</fullName>
    </submittedName>
</protein>
<dbReference type="EMBL" id="WTPW01000317">
    <property type="protein sequence ID" value="KAF0523932.1"/>
    <property type="molecule type" value="Genomic_DNA"/>
</dbReference>
<name>A0A8H4ENL5_GIGMA</name>
<evidence type="ECO:0000313" key="2">
    <source>
        <dbReference type="Proteomes" id="UP000439903"/>
    </source>
</evidence>
<accession>A0A8H4ENL5</accession>
<comment type="caution">
    <text evidence="1">The sequence shown here is derived from an EMBL/GenBank/DDBJ whole genome shotgun (WGS) entry which is preliminary data.</text>
</comment>
<dbReference type="AlphaFoldDB" id="A0A8H4ENL5"/>
<gene>
    <name evidence="1" type="ORF">F8M41_015242</name>
</gene>
<organism evidence="1 2">
    <name type="scientific">Gigaspora margarita</name>
    <dbReference type="NCBI Taxonomy" id="4874"/>
    <lineage>
        <taxon>Eukaryota</taxon>
        <taxon>Fungi</taxon>
        <taxon>Fungi incertae sedis</taxon>
        <taxon>Mucoromycota</taxon>
        <taxon>Glomeromycotina</taxon>
        <taxon>Glomeromycetes</taxon>
        <taxon>Diversisporales</taxon>
        <taxon>Gigasporaceae</taxon>
        <taxon>Gigaspora</taxon>
    </lineage>
</organism>